<evidence type="ECO:0000313" key="2">
    <source>
        <dbReference type="EMBL" id="KAF9602077.1"/>
    </source>
</evidence>
<proteinExistence type="predicted"/>
<gene>
    <name evidence="2" type="ORF">IFM89_024844</name>
</gene>
<dbReference type="EMBL" id="JADFTS010000006">
    <property type="protein sequence ID" value="KAF9602077.1"/>
    <property type="molecule type" value="Genomic_DNA"/>
</dbReference>
<feature type="compositionally biased region" description="Polar residues" evidence="1">
    <location>
        <begin position="1"/>
        <end position="12"/>
    </location>
</feature>
<comment type="caution">
    <text evidence="2">The sequence shown here is derived from an EMBL/GenBank/DDBJ whole genome shotgun (WGS) entry which is preliminary data.</text>
</comment>
<protein>
    <submittedName>
        <fullName evidence="2">Uncharacterized protein</fullName>
    </submittedName>
</protein>
<feature type="compositionally biased region" description="Basic and acidic residues" evidence="1">
    <location>
        <begin position="28"/>
        <end position="37"/>
    </location>
</feature>
<sequence>MMGIENQPSQLQRNEELTIPVASDDNVETEKECGLESTLRDDLRLTNCIPESRSPIETSSDQLSGASDSRESMDEAGDVPHGQGDALNIPKENPSLPVNKESSSGEPIIVPIVLKMAEFDHKELRRVILNRYSITRGVDLHEDI</sequence>
<feature type="compositionally biased region" description="Polar residues" evidence="1">
    <location>
        <begin position="55"/>
        <end position="67"/>
    </location>
</feature>
<reference evidence="2 3" key="1">
    <citation type="submission" date="2020-10" db="EMBL/GenBank/DDBJ databases">
        <title>The Coptis chinensis genome and diversification of protoberbering-type alkaloids.</title>
        <authorList>
            <person name="Wang B."/>
            <person name="Shu S."/>
            <person name="Song C."/>
            <person name="Liu Y."/>
        </authorList>
    </citation>
    <scope>NUCLEOTIDE SEQUENCE [LARGE SCALE GENOMIC DNA]</scope>
    <source>
        <strain evidence="2">HL-2020</strain>
        <tissue evidence="2">Leaf</tissue>
    </source>
</reference>
<organism evidence="2 3">
    <name type="scientific">Coptis chinensis</name>
    <dbReference type="NCBI Taxonomy" id="261450"/>
    <lineage>
        <taxon>Eukaryota</taxon>
        <taxon>Viridiplantae</taxon>
        <taxon>Streptophyta</taxon>
        <taxon>Embryophyta</taxon>
        <taxon>Tracheophyta</taxon>
        <taxon>Spermatophyta</taxon>
        <taxon>Magnoliopsida</taxon>
        <taxon>Ranunculales</taxon>
        <taxon>Ranunculaceae</taxon>
        <taxon>Coptidoideae</taxon>
        <taxon>Coptis</taxon>
    </lineage>
</organism>
<evidence type="ECO:0000256" key="1">
    <source>
        <dbReference type="SAM" id="MobiDB-lite"/>
    </source>
</evidence>
<keyword evidence="3" id="KW-1185">Reference proteome</keyword>
<accession>A0A835LRE2</accession>
<dbReference type="AlphaFoldDB" id="A0A835LRE2"/>
<dbReference type="Proteomes" id="UP000631114">
    <property type="component" value="Unassembled WGS sequence"/>
</dbReference>
<feature type="region of interest" description="Disordered" evidence="1">
    <location>
        <begin position="1"/>
        <end position="37"/>
    </location>
</feature>
<name>A0A835LRE2_9MAGN</name>
<feature type="region of interest" description="Disordered" evidence="1">
    <location>
        <begin position="49"/>
        <end position="103"/>
    </location>
</feature>
<dbReference type="OrthoDB" id="271259at2759"/>
<evidence type="ECO:0000313" key="3">
    <source>
        <dbReference type="Proteomes" id="UP000631114"/>
    </source>
</evidence>